<dbReference type="HOGENOM" id="CLU_3248245_0_0_4"/>
<name>B1Z425_BURA4</name>
<evidence type="ECO:0000256" key="1">
    <source>
        <dbReference type="SAM" id="MobiDB-lite"/>
    </source>
</evidence>
<reference evidence="3" key="1">
    <citation type="submission" date="2008-04" db="EMBL/GenBank/DDBJ databases">
        <title>Complete sequence of chromosome 3 of Burkholderia ambifaria MC40-6.</title>
        <authorList>
            <person name="Copeland A."/>
            <person name="Lucas S."/>
            <person name="Lapidus A."/>
            <person name="Glavina del Rio T."/>
            <person name="Dalin E."/>
            <person name="Tice H."/>
            <person name="Pitluck S."/>
            <person name="Chain P."/>
            <person name="Malfatti S."/>
            <person name="Shin M."/>
            <person name="Vergez L."/>
            <person name="Lang D."/>
            <person name="Schmutz J."/>
            <person name="Larimer F."/>
            <person name="Land M."/>
            <person name="Hauser L."/>
            <person name="Kyrpides N."/>
            <person name="Lykidis A."/>
            <person name="Ramette A."/>
            <person name="Konstantinidis K."/>
            <person name="Tiedje J."/>
            <person name="Richardson P."/>
        </authorList>
    </citation>
    <scope>NUCLEOTIDE SEQUENCE [LARGE SCALE GENOMIC DNA]</scope>
    <source>
        <strain evidence="3">MC40-6</strain>
    </source>
</reference>
<dbReference type="AlphaFoldDB" id="B1Z425"/>
<proteinExistence type="predicted"/>
<gene>
    <name evidence="2" type="ordered locus">BamMC406_6052</name>
</gene>
<evidence type="ECO:0000313" key="2">
    <source>
        <dbReference type="EMBL" id="ACB68488.1"/>
    </source>
</evidence>
<organism evidence="2 3">
    <name type="scientific">Burkholderia ambifaria (strain MC40-6)</name>
    <dbReference type="NCBI Taxonomy" id="398577"/>
    <lineage>
        <taxon>Bacteria</taxon>
        <taxon>Pseudomonadati</taxon>
        <taxon>Pseudomonadota</taxon>
        <taxon>Betaproteobacteria</taxon>
        <taxon>Burkholderiales</taxon>
        <taxon>Burkholderiaceae</taxon>
        <taxon>Burkholderia</taxon>
        <taxon>Burkholderia cepacia complex</taxon>
    </lineage>
</organism>
<accession>B1Z425</accession>
<dbReference type="Proteomes" id="UP000001680">
    <property type="component" value="Chromosome 3"/>
</dbReference>
<dbReference type="KEGG" id="bac:BamMC406_6052"/>
<dbReference type="EMBL" id="CP001027">
    <property type="protein sequence ID" value="ACB68488.1"/>
    <property type="molecule type" value="Genomic_DNA"/>
</dbReference>
<evidence type="ECO:0000313" key="3">
    <source>
        <dbReference type="Proteomes" id="UP000001680"/>
    </source>
</evidence>
<protein>
    <submittedName>
        <fullName evidence="2">Uncharacterized protein</fullName>
    </submittedName>
</protein>
<feature type="region of interest" description="Disordered" evidence="1">
    <location>
        <begin position="1"/>
        <end position="42"/>
    </location>
</feature>
<sequence>MPQRPVQTPRPYVSGDKLKTRADFSPGSMDSPLTPDESPALP</sequence>